<gene>
    <name evidence="2" type="ORF">GV64_15245</name>
</gene>
<name>A0A081KCN2_9GAMM</name>
<dbReference type="AlphaFoldDB" id="A0A081KCN2"/>
<evidence type="ECO:0000313" key="2">
    <source>
        <dbReference type="EMBL" id="KEI71908.1"/>
    </source>
</evidence>
<keyword evidence="1" id="KW-0472">Membrane</keyword>
<dbReference type="EMBL" id="JOJP01000001">
    <property type="protein sequence ID" value="KEI71908.1"/>
    <property type="molecule type" value="Genomic_DNA"/>
</dbReference>
<keyword evidence="3" id="KW-1185">Reference proteome</keyword>
<dbReference type="Proteomes" id="UP000027997">
    <property type="component" value="Unassembled WGS sequence"/>
</dbReference>
<comment type="caution">
    <text evidence="2">The sequence shown here is derived from an EMBL/GenBank/DDBJ whole genome shotgun (WGS) entry which is preliminary data.</text>
</comment>
<feature type="transmembrane region" description="Helical" evidence="1">
    <location>
        <begin position="44"/>
        <end position="64"/>
    </location>
</feature>
<keyword evidence="1" id="KW-0812">Transmembrane</keyword>
<evidence type="ECO:0000256" key="1">
    <source>
        <dbReference type="SAM" id="Phobius"/>
    </source>
</evidence>
<proteinExistence type="predicted"/>
<protein>
    <submittedName>
        <fullName evidence="2">Uncharacterized protein</fullName>
    </submittedName>
</protein>
<sequence length="65" mass="7424">MAILSQKYCSLYRLHSTALNAKEYCLFGYGGKWTVMITALPGTLFVESCFADLIVFFILFFAVWL</sequence>
<reference evidence="2 3" key="1">
    <citation type="submission" date="2014-06" db="EMBL/GenBank/DDBJ databases">
        <title>Whole Genome Sequences of Three Symbiotic Endozoicomonas Bacteria.</title>
        <authorList>
            <person name="Neave M.J."/>
            <person name="Apprill A."/>
            <person name="Voolstra C.R."/>
        </authorList>
    </citation>
    <scope>NUCLEOTIDE SEQUENCE [LARGE SCALE GENOMIC DNA]</scope>
    <source>
        <strain evidence="2 3">DSM 22380</strain>
    </source>
</reference>
<evidence type="ECO:0000313" key="3">
    <source>
        <dbReference type="Proteomes" id="UP000027997"/>
    </source>
</evidence>
<organism evidence="2 3">
    <name type="scientific">Endozoicomonas elysicola</name>
    <dbReference type="NCBI Taxonomy" id="305900"/>
    <lineage>
        <taxon>Bacteria</taxon>
        <taxon>Pseudomonadati</taxon>
        <taxon>Pseudomonadota</taxon>
        <taxon>Gammaproteobacteria</taxon>
        <taxon>Oceanospirillales</taxon>
        <taxon>Endozoicomonadaceae</taxon>
        <taxon>Endozoicomonas</taxon>
    </lineage>
</organism>
<accession>A0A081KCN2</accession>
<keyword evidence="1" id="KW-1133">Transmembrane helix</keyword>